<protein>
    <submittedName>
        <fullName evidence="5">Uncharacterized protein</fullName>
    </submittedName>
</protein>
<keyword evidence="4" id="KW-0732">Signal</keyword>
<name>A0A067MN81_BOTB1</name>
<dbReference type="GO" id="GO:0033897">
    <property type="term" value="F:ribonuclease T2 activity"/>
    <property type="evidence" value="ECO:0007669"/>
    <property type="project" value="InterPro"/>
</dbReference>
<gene>
    <name evidence="5" type="ORF">BOTBODRAFT_173444</name>
</gene>
<dbReference type="Pfam" id="PF00445">
    <property type="entry name" value="Ribonuclease_T2"/>
    <property type="match status" value="1"/>
</dbReference>
<dbReference type="Gene3D" id="3.90.730.10">
    <property type="entry name" value="Ribonuclease T2-like"/>
    <property type="match status" value="1"/>
</dbReference>
<comment type="similarity">
    <text evidence="1 2">Belongs to the RNase T2 family.</text>
</comment>
<evidence type="ECO:0000256" key="3">
    <source>
        <dbReference type="SAM" id="MobiDB-lite"/>
    </source>
</evidence>
<dbReference type="HOGENOM" id="CLU_799227_0_0_1"/>
<feature type="compositionally biased region" description="Low complexity" evidence="3">
    <location>
        <begin position="323"/>
        <end position="335"/>
    </location>
</feature>
<evidence type="ECO:0000313" key="5">
    <source>
        <dbReference type="EMBL" id="KDQ16180.1"/>
    </source>
</evidence>
<feature type="signal peptide" evidence="4">
    <location>
        <begin position="1"/>
        <end position="22"/>
    </location>
</feature>
<reference evidence="6" key="1">
    <citation type="journal article" date="2014" name="Proc. Natl. Acad. Sci. U.S.A.">
        <title>Extensive sampling of basidiomycete genomes demonstrates inadequacy of the white-rot/brown-rot paradigm for wood decay fungi.</title>
        <authorList>
            <person name="Riley R."/>
            <person name="Salamov A.A."/>
            <person name="Brown D.W."/>
            <person name="Nagy L.G."/>
            <person name="Floudas D."/>
            <person name="Held B.W."/>
            <person name="Levasseur A."/>
            <person name="Lombard V."/>
            <person name="Morin E."/>
            <person name="Otillar R."/>
            <person name="Lindquist E.A."/>
            <person name="Sun H."/>
            <person name="LaButti K.M."/>
            <person name="Schmutz J."/>
            <person name="Jabbour D."/>
            <person name="Luo H."/>
            <person name="Baker S.E."/>
            <person name="Pisabarro A.G."/>
            <person name="Walton J.D."/>
            <person name="Blanchette R.A."/>
            <person name="Henrissat B."/>
            <person name="Martin F."/>
            <person name="Cullen D."/>
            <person name="Hibbett D.S."/>
            <person name="Grigoriev I.V."/>
        </authorList>
    </citation>
    <scope>NUCLEOTIDE SEQUENCE [LARGE SCALE GENOMIC DNA]</scope>
    <source>
        <strain evidence="6">FD-172 SS1</strain>
    </source>
</reference>
<evidence type="ECO:0000256" key="4">
    <source>
        <dbReference type="SAM" id="SignalP"/>
    </source>
</evidence>
<feature type="compositionally biased region" description="Low complexity" evidence="3">
    <location>
        <begin position="32"/>
        <end position="52"/>
    </location>
</feature>
<keyword evidence="6" id="KW-1185">Reference proteome</keyword>
<dbReference type="AlphaFoldDB" id="A0A067MN81"/>
<dbReference type="EMBL" id="KL198029">
    <property type="protein sequence ID" value="KDQ16180.1"/>
    <property type="molecule type" value="Genomic_DNA"/>
</dbReference>
<dbReference type="Proteomes" id="UP000027195">
    <property type="component" value="Unassembled WGS sequence"/>
</dbReference>
<accession>A0A067MN81</accession>
<dbReference type="GO" id="GO:0003723">
    <property type="term" value="F:RNA binding"/>
    <property type="evidence" value="ECO:0007669"/>
    <property type="project" value="InterPro"/>
</dbReference>
<evidence type="ECO:0000256" key="1">
    <source>
        <dbReference type="ARBA" id="ARBA00007469"/>
    </source>
</evidence>
<feature type="region of interest" description="Disordered" evidence="3">
    <location>
        <begin position="298"/>
        <end position="347"/>
    </location>
</feature>
<feature type="chain" id="PRO_5001641512" evidence="4">
    <location>
        <begin position="23"/>
        <end position="347"/>
    </location>
</feature>
<dbReference type="InterPro" id="IPR036430">
    <property type="entry name" value="RNase_T2-like_sf"/>
</dbReference>
<feature type="compositionally biased region" description="Acidic residues" evidence="3">
    <location>
        <begin position="308"/>
        <end position="322"/>
    </location>
</feature>
<proteinExistence type="inferred from homology"/>
<dbReference type="SUPFAM" id="SSF55895">
    <property type="entry name" value="Ribonuclease Rh-like"/>
    <property type="match status" value="1"/>
</dbReference>
<dbReference type="InterPro" id="IPR001568">
    <property type="entry name" value="RNase_T2-like"/>
</dbReference>
<organism evidence="5 6">
    <name type="scientific">Botryobasidium botryosum (strain FD-172 SS1)</name>
    <dbReference type="NCBI Taxonomy" id="930990"/>
    <lineage>
        <taxon>Eukaryota</taxon>
        <taxon>Fungi</taxon>
        <taxon>Dikarya</taxon>
        <taxon>Basidiomycota</taxon>
        <taxon>Agaricomycotina</taxon>
        <taxon>Agaricomycetes</taxon>
        <taxon>Cantharellales</taxon>
        <taxon>Botryobasidiaceae</taxon>
        <taxon>Botryobasidium</taxon>
    </lineage>
</organism>
<evidence type="ECO:0000313" key="6">
    <source>
        <dbReference type="Proteomes" id="UP000027195"/>
    </source>
</evidence>
<evidence type="ECO:0000256" key="2">
    <source>
        <dbReference type="RuleBase" id="RU004328"/>
    </source>
</evidence>
<dbReference type="OrthoDB" id="435754at2759"/>
<dbReference type="InParanoid" id="A0A067MN81"/>
<sequence length="347" mass="38004">MHILSTTTTLLALSLWPAASFASEAEGHASDSVTAEATPTPTTAATEASETPVPAWVAPVCPETPVLSCSPEADALTDGSCCTPNPGGMYSFTQLWSNETDRWTMGDFQVMRCDGKRLRECDKERAWTDEKLGELMKDYDGGFTDEWRELSYTIETMGWPGQEDGQTLIDIWTRIWGRAATCISTLDTKCHKTPGHAFAEMLRTLTYNQLQLPTRKFLDEADIKPSDEVTYSRDEIVAATKSGSKLPVSVVCDDDGVLKSVKYTYVVKGPWHDHVFEAPESHNVLEVFGCPETGIRYPAHVPPPAPEPEAEPAPESEPETPSEEAAAPPAEAPVAEEAEPVRVKDEL</sequence>
<feature type="region of interest" description="Disordered" evidence="3">
    <location>
        <begin position="27"/>
        <end position="52"/>
    </location>
</feature>